<dbReference type="RefSeq" id="WP_072376550.1">
    <property type="nucleotide sequence ID" value="NZ_FNXB01000015.1"/>
</dbReference>
<dbReference type="OrthoDB" id="7584858at2"/>
<dbReference type="InterPro" id="IPR026841">
    <property type="entry name" value="Aur1/Ipt1"/>
</dbReference>
<keyword evidence="6" id="KW-1185">Reference proteome</keyword>
<keyword evidence="1" id="KW-0812">Transmembrane</keyword>
<feature type="transmembrane region" description="Helical" evidence="1">
    <location>
        <begin position="9"/>
        <end position="30"/>
    </location>
</feature>
<evidence type="ECO:0000313" key="6">
    <source>
        <dbReference type="Proteomes" id="UP000198939"/>
    </source>
</evidence>
<dbReference type="EMBL" id="FOCV01000012">
    <property type="protein sequence ID" value="SEO14637.1"/>
    <property type="molecule type" value="Genomic_DNA"/>
</dbReference>
<feature type="transmembrane region" description="Helical" evidence="1">
    <location>
        <begin position="275"/>
        <end position="293"/>
    </location>
</feature>
<feature type="transmembrane region" description="Helical" evidence="1">
    <location>
        <begin position="222"/>
        <end position="244"/>
    </location>
</feature>
<feature type="transmembrane region" description="Helical" evidence="1">
    <location>
        <begin position="66"/>
        <end position="87"/>
    </location>
</feature>
<feature type="transmembrane region" description="Helical" evidence="1">
    <location>
        <begin position="157"/>
        <end position="175"/>
    </location>
</feature>
<evidence type="ECO:0000313" key="5">
    <source>
        <dbReference type="Proteomes" id="UP000183063"/>
    </source>
</evidence>
<protein>
    <submittedName>
        <fullName evidence="4">PAP2 superfamily protein</fullName>
    </submittedName>
</protein>
<proteinExistence type="predicted"/>
<name>A0A1H8MB88_9HYPH</name>
<dbReference type="Pfam" id="PF14378">
    <property type="entry name" value="PAP2_3"/>
    <property type="match status" value="1"/>
</dbReference>
<feature type="domain" description="Inositolphosphotransferase Aur1/Ipt1" evidence="2">
    <location>
        <begin position="99"/>
        <end position="288"/>
    </location>
</feature>
<dbReference type="Proteomes" id="UP000198939">
    <property type="component" value="Unassembled WGS sequence"/>
</dbReference>
<sequence length="313" mass="33504">MAFLPAERFIILIIATFALLDACLLLLKGVGIDVTGYASLVACGAFLLGLGQFYRHVRRNDRIGATAIAAGLFVLFTIVGSIFNYLLLPLRFQPIDPVLARFDAALGFHWPDLVTWASQYPSAGIVLQMIYATSLPQFVVILLILGLGGRTRLLHHFLMTGVIGALMAIICWFFFPSFGASSIYGLSPAVTEAVPLAAGPHYGAQLVELGRNGATYLTPSNVLGLIGFPSFHTVMAAMSARFMLRCGPLGLPFLLLNVVMMPAILIQGGHNLADVLGGLLAFGVAHALADAALRQLERTQRQRRSGIVATPGV</sequence>
<accession>A0A1H8MB88</accession>
<gene>
    <name evidence="3" type="ORF">RTCCBAU85039_3134</name>
    <name evidence="4" type="ORF">SAMN05216228_1012109</name>
</gene>
<reference evidence="3" key="2">
    <citation type="submission" date="2016-10" db="EMBL/GenBank/DDBJ databases">
        <authorList>
            <person name="de Groot N.N."/>
        </authorList>
    </citation>
    <scope>NUCLEOTIDE SEQUENCE [LARGE SCALE GENOMIC DNA]</scope>
    <source>
        <strain evidence="3">CCBAU85039</strain>
    </source>
</reference>
<organism evidence="3 5">
    <name type="scientific">Rhizobium tibeticum</name>
    <dbReference type="NCBI Taxonomy" id="501024"/>
    <lineage>
        <taxon>Bacteria</taxon>
        <taxon>Pseudomonadati</taxon>
        <taxon>Pseudomonadota</taxon>
        <taxon>Alphaproteobacteria</taxon>
        <taxon>Hyphomicrobiales</taxon>
        <taxon>Rhizobiaceae</taxon>
        <taxon>Rhizobium/Agrobacterium group</taxon>
        <taxon>Rhizobium</taxon>
    </lineage>
</organism>
<feature type="transmembrane region" description="Helical" evidence="1">
    <location>
        <begin position="36"/>
        <end position="54"/>
    </location>
</feature>
<evidence type="ECO:0000259" key="2">
    <source>
        <dbReference type="Pfam" id="PF14378"/>
    </source>
</evidence>
<evidence type="ECO:0000313" key="4">
    <source>
        <dbReference type="EMBL" id="SEO14637.1"/>
    </source>
</evidence>
<feature type="transmembrane region" description="Helical" evidence="1">
    <location>
        <begin position="251"/>
        <end position="269"/>
    </location>
</feature>
<keyword evidence="1" id="KW-1133">Transmembrane helix</keyword>
<dbReference type="GO" id="GO:0016020">
    <property type="term" value="C:membrane"/>
    <property type="evidence" value="ECO:0007669"/>
    <property type="project" value="UniProtKB-SubCell"/>
</dbReference>
<evidence type="ECO:0000256" key="1">
    <source>
        <dbReference type="SAM" id="Phobius"/>
    </source>
</evidence>
<keyword evidence="1" id="KW-0472">Membrane</keyword>
<dbReference type="Proteomes" id="UP000183063">
    <property type="component" value="Unassembled WGS sequence"/>
</dbReference>
<dbReference type="EMBL" id="FNXB01000015">
    <property type="protein sequence ID" value="SEH93046.1"/>
    <property type="molecule type" value="Genomic_DNA"/>
</dbReference>
<dbReference type="STRING" id="501024.RTCCBAU85039_3134"/>
<feature type="transmembrane region" description="Helical" evidence="1">
    <location>
        <begin position="125"/>
        <end position="145"/>
    </location>
</feature>
<dbReference type="AlphaFoldDB" id="A0A1H8MB88"/>
<evidence type="ECO:0000313" key="3">
    <source>
        <dbReference type="EMBL" id="SEH93046.1"/>
    </source>
</evidence>
<reference evidence="5" key="1">
    <citation type="submission" date="2016-10" db="EMBL/GenBank/DDBJ databases">
        <authorList>
            <person name="Wibberg D."/>
        </authorList>
    </citation>
    <scope>NUCLEOTIDE SEQUENCE [LARGE SCALE GENOMIC DNA]</scope>
</reference>
<reference evidence="4 6" key="3">
    <citation type="submission" date="2016-10" db="EMBL/GenBank/DDBJ databases">
        <authorList>
            <person name="Varghese N."/>
            <person name="Submissions S."/>
        </authorList>
    </citation>
    <scope>NUCLEOTIDE SEQUENCE [LARGE SCALE GENOMIC DNA]</scope>
    <source>
        <strain evidence="4 6">CGMCC 1.7071</strain>
    </source>
</reference>